<protein>
    <submittedName>
        <fullName evidence="1">Ribosomal protein L5</fullName>
    </submittedName>
</protein>
<keyword evidence="1" id="KW-0934">Plastid</keyword>
<dbReference type="OrthoDB" id="10427290at2759"/>
<accession>A0A976SK25</accession>
<organism evidence="1 2">
    <name type="scientific">Theileria orientalis</name>
    <dbReference type="NCBI Taxonomy" id="68886"/>
    <lineage>
        <taxon>Eukaryota</taxon>
        <taxon>Sar</taxon>
        <taxon>Alveolata</taxon>
        <taxon>Apicomplexa</taxon>
        <taxon>Aconoidasida</taxon>
        <taxon>Piroplasmida</taxon>
        <taxon>Theileriidae</taxon>
        <taxon>Theileria</taxon>
    </lineage>
</organism>
<dbReference type="EMBL" id="CP102586">
    <property type="protein sequence ID" value="UVC53075.1"/>
    <property type="molecule type" value="Genomic_DNA"/>
</dbReference>
<keyword evidence="1" id="KW-0933">Apicoplast</keyword>
<reference evidence="1" key="1">
    <citation type="submission" date="2022-07" db="EMBL/GenBank/DDBJ databases">
        <title>Chromosomal assemblies of T. orientalis with long-read sequencing.</title>
        <authorList>
            <person name="Yam J."/>
            <person name="Bogema D.R."/>
            <person name="Micallef M.L."/>
            <person name="Djordjevic S."/>
            <person name="Jenkins C."/>
        </authorList>
    </citation>
    <scope>NUCLEOTIDE SEQUENCE</scope>
    <source>
        <strain evidence="1">Fish Creek</strain>
    </source>
</reference>
<name>A0A976SK25_THEOR</name>
<dbReference type="InterPro" id="IPR022803">
    <property type="entry name" value="Ribosomal_uL5_dom_sf"/>
</dbReference>
<dbReference type="SUPFAM" id="SSF55282">
    <property type="entry name" value="RL5-like"/>
    <property type="match status" value="1"/>
</dbReference>
<evidence type="ECO:0000313" key="2">
    <source>
        <dbReference type="Proteomes" id="UP000244803"/>
    </source>
</evidence>
<dbReference type="Gene3D" id="3.30.1440.10">
    <property type="match status" value="1"/>
</dbReference>
<keyword evidence="1" id="KW-0689">Ribosomal protein</keyword>
<dbReference type="AlphaFoldDB" id="A0A976SK25"/>
<dbReference type="GO" id="GO:0005840">
    <property type="term" value="C:ribosome"/>
    <property type="evidence" value="ECO:0007669"/>
    <property type="project" value="UniProtKB-KW"/>
</dbReference>
<sequence>MTINTKKFLEKIIMYSYIYTNKNYKDSNIIKDLILFNKTVCRQTPFIITNKKNEIISVKTTLRGHKLNMFLYKLKIFTLPKMKKDLILDNNIFKLDSNYNIYVVLKNKNYFFEYKTDMKNNFNYTFVITLIFNKNIPNNNKINYINKILKIKL</sequence>
<geneLocation type="apicoplast" evidence="1"/>
<gene>
    <name evidence="1" type="ORF">MACJ_004152</name>
</gene>
<proteinExistence type="predicted"/>
<evidence type="ECO:0000313" key="1">
    <source>
        <dbReference type="EMBL" id="UVC53075.1"/>
    </source>
</evidence>
<dbReference type="Proteomes" id="UP000244803">
    <property type="component" value="Apicoplast Pltd"/>
</dbReference>
<keyword evidence="1" id="KW-0687">Ribonucleoprotein</keyword>